<keyword evidence="2" id="KW-1185">Reference proteome</keyword>
<organism evidence="1 2">
    <name type="scientific">Diatrype stigma</name>
    <dbReference type="NCBI Taxonomy" id="117547"/>
    <lineage>
        <taxon>Eukaryota</taxon>
        <taxon>Fungi</taxon>
        <taxon>Dikarya</taxon>
        <taxon>Ascomycota</taxon>
        <taxon>Pezizomycotina</taxon>
        <taxon>Sordariomycetes</taxon>
        <taxon>Xylariomycetidae</taxon>
        <taxon>Xylariales</taxon>
        <taxon>Diatrypaceae</taxon>
        <taxon>Diatrype</taxon>
    </lineage>
</organism>
<accession>A0AAN9UM30</accession>
<evidence type="ECO:0000313" key="1">
    <source>
        <dbReference type="EMBL" id="KAK7750236.1"/>
    </source>
</evidence>
<dbReference type="AlphaFoldDB" id="A0AAN9UM30"/>
<evidence type="ECO:0008006" key="3">
    <source>
        <dbReference type="Google" id="ProtNLM"/>
    </source>
</evidence>
<dbReference type="EMBL" id="JAKJXP020000068">
    <property type="protein sequence ID" value="KAK7750236.1"/>
    <property type="molecule type" value="Genomic_DNA"/>
</dbReference>
<evidence type="ECO:0000313" key="2">
    <source>
        <dbReference type="Proteomes" id="UP001320420"/>
    </source>
</evidence>
<gene>
    <name evidence="1" type="ORF">SLS62_007866</name>
</gene>
<comment type="caution">
    <text evidence="1">The sequence shown here is derived from an EMBL/GenBank/DDBJ whole genome shotgun (WGS) entry which is preliminary data.</text>
</comment>
<protein>
    <recommendedName>
        <fullName evidence="3">Methyltransferase</fullName>
    </recommendedName>
</protein>
<name>A0AAN9UM30_9PEZI</name>
<proteinExistence type="predicted"/>
<dbReference type="Proteomes" id="UP001320420">
    <property type="component" value="Unassembled WGS sequence"/>
</dbReference>
<sequence length="69" mass="7364">MSLQKYVSTYGPSYNLIPADSFFILHLDHRGSGLTGDRPLVVDAGGGKGHGLRNFCARHPDVPAGSLIL</sequence>
<reference evidence="1 2" key="1">
    <citation type="submission" date="2024-02" db="EMBL/GenBank/DDBJ databases">
        <title>De novo assembly and annotation of 12 fungi associated with fruit tree decline syndrome in Ontario, Canada.</title>
        <authorList>
            <person name="Sulman M."/>
            <person name="Ellouze W."/>
            <person name="Ilyukhin E."/>
        </authorList>
    </citation>
    <scope>NUCLEOTIDE SEQUENCE [LARGE SCALE GENOMIC DNA]</scope>
    <source>
        <strain evidence="1 2">M11/M66-122</strain>
    </source>
</reference>